<evidence type="ECO:0000313" key="2">
    <source>
        <dbReference type="Proteomes" id="UP000003936"/>
    </source>
</evidence>
<keyword evidence="2" id="KW-1185">Reference proteome</keyword>
<dbReference type="KEGG" id="sect:A359_02270"/>
<name>J3YRF3_9ENTR</name>
<protein>
    <submittedName>
        <fullName evidence="1">Uncharacterized protein</fullName>
    </submittedName>
</protein>
<organism evidence="1 2">
    <name type="scientific">secondary endosymbiont of Ctenarytaina eucalypti</name>
    <dbReference type="NCBI Taxonomy" id="1199245"/>
    <lineage>
        <taxon>Bacteria</taxon>
        <taxon>Pseudomonadati</taxon>
        <taxon>Pseudomonadota</taxon>
        <taxon>Gammaproteobacteria</taxon>
        <taxon>Enterobacterales</taxon>
        <taxon>Enterobacteriaceae</taxon>
        <taxon>aphid secondary symbionts</taxon>
    </lineage>
</organism>
<dbReference type="EMBL" id="CP003546">
    <property type="protein sequence ID" value="AFP84628.1"/>
    <property type="molecule type" value="Genomic_DNA"/>
</dbReference>
<sequence>MSLLANSFDQLLRQQLLFHVMTALQLTDGIC</sequence>
<gene>
    <name evidence="1" type="ORF">A359_02270</name>
</gene>
<dbReference type="HOGENOM" id="CLU_3398380_0_0_6"/>
<dbReference type="Proteomes" id="UP000003936">
    <property type="component" value="Chromosome"/>
</dbReference>
<reference evidence="1 2" key="1">
    <citation type="journal article" date="2012" name="Mol. Biol. Evol.">
        <title>Genome reduction and co-evolution between the primary and secondary bacterial symbionts of psyllids.</title>
        <authorList>
            <person name="Sloan D.B."/>
            <person name="Moran N.A."/>
        </authorList>
    </citation>
    <scope>NUCLEOTIDE SEQUENCE [LARGE SCALE GENOMIC DNA]</scope>
    <source>
        <strain evidence="1">Ceuc_S</strain>
    </source>
</reference>
<evidence type="ECO:0000313" key="1">
    <source>
        <dbReference type="EMBL" id="AFP84628.1"/>
    </source>
</evidence>
<accession>J3YRF3</accession>
<dbReference type="AlphaFoldDB" id="J3YRF3"/>
<proteinExistence type="predicted"/>